<feature type="compositionally biased region" description="Basic and acidic residues" evidence="1">
    <location>
        <begin position="31"/>
        <end position="40"/>
    </location>
</feature>
<proteinExistence type="predicted"/>
<dbReference type="SUPFAM" id="SSF46785">
    <property type="entry name" value="Winged helix' DNA-binding domain"/>
    <property type="match status" value="1"/>
</dbReference>
<dbReference type="PANTHER" id="PTHR28637">
    <property type="entry name" value="DNA REPLICATION FACTOR CDT1"/>
    <property type="match status" value="1"/>
</dbReference>
<feature type="region of interest" description="Disordered" evidence="1">
    <location>
        <begin position="1"/>
        <end position="53"/>
    </location>
</feature>
<dbReference type="GO" id="GO:0005634">
    <property type="term" value="C:nucleus"/>
    <property type="evidence" value="ECO:0007669"/>
    <property type="project" value="TreeGrafter"/>
</dbReference>
<dbReference type="Proteomes" id="UP000516437">
    <property type="component" value="Chromosome 5"/>
</dbReference>
<dbReference type="InterPro" id="IPR036390">
    <property type="entry name" value="WH_DNA-bd_sf"/>
</dbReference>
<feature type="region of interest" description="Disordered" evidence="1">
    <location>
        <begin position="288"/>
        <end position="336"/>
    </location>
</feature>
<evidence type="ECO:0000313" key="3">
    <source>
        <dbReference type="Proteomes" id="UP000516437"/>
    </source>
</evidence>
<dbReference type="GO" id="GO:0000076">
    <property type="term" value="P:DNA replication checkpoint signaling"/>
    <property type="evidence" value="ECO:0007669"/>
    <property type="project" value="TreeGrafter"/>
</dbReference>
<comment type="caution">
    <text evidence="2">The sequence shown here is derived from an EMBL/GenBank/DDBJ whole genome shotgun (WGS) entry which is preliminary data.</text>
</comment>
<keyword evidence="3" id="KW-1185">Reference proteome</keyword>
<dbReference type="GO" id="GO:0003677">
    <property type="term" value="F:DNA binding"/>
    <property type="evidence" value="ECO:0007669"/>
    <property type="project" value="InterPro"/>
</dbReference>
<dbReference type="PANTHER" id="PTHR28637:SF1">
    <property type="entry name" value="DNA REPLICATION FACTOR CDT1"/>
    <property type="match status" value="1"/>
</dbReference>
<gene>
    <name evidence="2" type="ORF">CJ030_MR5G021863</name>
</gene>
<organism evidence="2 3">
    <name type="scientific">Morella rubra</name>
    <name type="common">Chinese bayberry</name>
    <dbReference type="NCBI Taxonomy" id="262757"/>
    <lineage>
        <taxon>Eukaryota</taxon>
        <taxon>Viridiplantae</taxon>
        <taxon>Streptophyta</taxon>
        <taxon>Embryophyta</taxon>
        <taxon>Tracheophyta</taxon>
        <taxon>Spermatophyta</taxon>
        <taxon>Magnoliopsida</taxon>
        <taxon>eudicotyledons</taxon>
        <taxon>Gunneridae</taxon>
        <taxon>Pentapetalae</taxon>
        <taxon>rosids</taxon>
        <taxon>fabids</taxon>
        <taxon>Fagales</taxon>
        <taxon>Myricaceae</taxon>
        <taxon>Morella</taxon>
    </lineage>
</organism>
<dbReference type="GO" id="GO:0070182">
    <property type="term" value="F:DNA polymerase binding"/>
    <property type="evidence" value="ECO:0007669"/>
    <property type="project" value="TreeGrafter"/>
</dbReference>
<feature type="region of interest" description="Disordered" evidence="1">
    <location>
        <begin position="230"/>
        <end position="249"/>
    </location>
</feature>
<dbReference type="AlphaFoldDB" id="A0A6A1VLG9"/>
<dbReference type="OrthoDB" id="341730at2759"/>
<dbReference type="InterPro" id="IPR045173">
    <property type="entry name" value="Cdt1"/>
</dbReference>
<evidence type="ECO:0000256" key="1">
    <source>
        <dbReference type="SAM" id="MobiDB-lite"/>
    </source>
</evidence>
<dbReference type="GO" id="GO:0071163">
    <property type="term" value="P:DNA replication preinitiation complex assembly"/>
    <property type="evidence" value="ECO:0007669"/>
    <property type="project" value="InterPro"/>
</dbReference>
<protein>
    <submittedName>
        <fullName evidence="2">CDT1-like protein b</fullName>
    </submittedName>
</protein>
<evidence type="ECO:0000313" key="2">
    <source>
        <dbReference type="EMBL" id="KAB1213731.1"/>
    </source>
</evidence>
<dbReference type="GO" id="GO:0000278">
    <property type="term" value="P:mitotic cell cycle"/>
    <property type="evidence" value="ECO:0007669"/>
    <property type="project" value="TreeGrafter"/>
</dbReference>
<accession>A0A6A1VLG9</accession>
<dbReference type="EMBL" id="RXIC02000023">
    <property type="protein sequence ID" value="KAB1213731.1"/>
    <property type="molecule type" value="Genomic_DNA"/>
</dbReference>
<dbReference type="GO" id="GO:0030174">
    <property type="term" value="P:regulation of DNA-templated DNA replication initiation"/>
    <property type="evidence" value="ECO:0007669"/>
    <property type="project" value="InterPro"/>
</dbReference>
<sequence length="336" mass="36477">MKPSETSSLPFKSKKPFFHLKAQSFASGPRKTPEKSEQPPRRSRNSSVPLTMNGIRMVADSLTTRIAFAPTNQAAGQSPPEASRALVFDERTSSMKPDLHICINVDAIGNDGKLKSGSAIANMHLRKIFRARLADFSKSHPEVDEIPKEMLPESFNRLDAHSNTRNVPNLSLETPIEALGKQQLAASHLPGSFRRSFSRKVACNDGENASQNLSKTSIQALVVPVSELPLHNSSPKEETAAAPSPGELLFEPASNRESVAFSAYTACFPSSCPPATPSKEFNASARLMNVTPASHSPKRYMSPEGKSSPNKLIRLPPSRSWKFGTPGKDGIGKPHD</sequence>
<name>A0A6A1VLG9_9ROSI</name>
<reference evidence="2 3" key="1">
    <citation type="journal article" date="2019" name="Plant Biotechnol. J.">
        <title>The red bayberry genome and genetic basis of sex determination.</title>
        <authorList>
            <person name="Jia H.M."/>
            <person name="Jia H.J."/>
            <person name="Cai Q.L."/>
            <person name="Wang Y."/>
            <person name="Zhao H.B."/>
            <person name="Yang W.F."/>
            <person name="Wang G.Y."/>
            <person name="Li Y.H."/>
            <person name="Zhan D.L."/>
            <person name="Shen Y.T."/>
            <person name="Niu Q.F."/>
            <person name="Chang L."/>
            <person name="Qiu J."/>
            <person name="Zhao L."/>
            <person name="Xie H.B."/>
            <person name="Fu W.Y."/>
            <person name="Jin J."/>
            <person name="Li X.W."/>
            <person name="Jiao Y."/>
            <person name="Zhou C.C."/>
            <person name="Tu T."/>
            <person name="Chai C.Y."/>
            <person name="Gao J.L."/>
            <person name="Fan L.J."/>
            <person name="van de Weg E."/>
            <person name="Wang J.Y."/>
            <person name="Gao Z.S."/>
        </authorList>
    </citation>
    <scope>NUCLEOTIDE SEQUENCE [LARGE SCALE GENOMIC DNA]</scope>
    <source>
        <tissue evidence="2">Leaves</tissue>
    </source>
</reference>
<feature type="compositionally biased region" description="Polar residues" evidence="1">
    <location>
        <begin position="1"/>
        <end position="10"/>
    </location>
</feature>